<feature type="domain" description="Tyr recombinase" evidence="6">
    <location>
        <begin position="188"/>
        <end position="353"/>
    </location>
</feature>
<evidence type="ECO:0000313" key="8">
    <source>
        <dbReference type="EMBL" id="MFD1104186.1"/>
    </source>
</evidence>
<dbReference type="Proteomes" id="UP001597203">
    <property type="component" value="Unassembled WGS sequence"/>
</dbReference>
<evidence type="ECO:0000256" key="4">
    <source>
        <dbReference type="ARBA" id="ARBA00023172"/>
    </source>
</evidence>
<dbReference type="EMBL" id="JBHTLS010000079">
    <property type="protein sequence ID" value="MFD1104186.1"/>
    <property type="molecule type" value="Genomic_DNA"/>
</dbReference>
<keyword evidence="2" id="KW-0229">DNA integration</keyword>
<proteinExistence type="inferred from homology"/>
<dbReference type="InterPro" id="IPR010998">
    <property type="entry name" value="Integrase_recombinase_N"/>
</dbReference>
<comment type="similarity">
    <text evidence="1">Belongs to the 'phage' integrase family.</text>
</comment>
<dbReference type="Pfam" id="PF00589">
    <property type="entry name" value="Phage_integrase"/>
    <property type="match status" value="1"/>
</dbReference>
<sequence length="362" mass="39964">MSIGLPAFVLPMTGARGARFTMGRKSRAGVPYVKTSTSKGKRYWYFDTGTLDARGKKVFAALPDIADKAAFGAAYSAMMGHRTRRSNAAAVITVASMIGLYRKGRDYTNLSDGSQRTYDIYLNELERLMGMAPAAEVTRADVVLMVDKRADKPGAANMLLKVTRALFKWARGRGHVTVDPCADIDLNELGEHLPWPEALLVQALAAEDERVCLAVHLLYYTAQRIGDVCSLKFSDIRDGKIHLKQQKTEKELEIPAHTRLQAQLNRTPRQIGPIIIGADGSAMNAKALRRIIQMWAKDRGAKIVPHGLRKNAVIALLEAGCTVAQTASISGQTLQLVEYYSRQRDQRKLAADAMRIWEGHKA</sequence>
<dbReference type="Gene3D" id="1.10.443.10">
    <property type="entry name" value="Intergrase catalytic core"/>
    <property type="match status" value="1"/>
</dbReference>
<protein>
    <submittedName>
        <fullName evidence="8">Tyrosine-type recombinase/integrase</fullName>
    </submittedName>
</protein>
<dbReference type="InterPro" id="IPR002104">
    <property type="entry name" value="Integrase_catalytic"/>
</dbReference>
<evidence type="ECO:0000259" key="6">
    <source>
        <dbReference type="PROSITE" id="PS51898"/>
    </source>
</evidence>
<evidence type="ECO:0000256" key="3">
    <source>
        <dbReference type="ARBA" id="ARBA00023125"/>
    </source>
</evidence>
<comment type="caution">
    <text evidence="8">The sequence shown here is derived from an EMBL/GenBank/DDBJ whole genome shotgun (WGS) entry which is preliminary data.</text>
</comment>
<keyword evidence="9" id="KW-1185">Reference proteome</keyword>
<dbReference type="PROSITE" id="PS51900">
    <property type="entry name" value="CB"/>
    <property type="match status" value="1"/>
</dbReference>
<feature type="domain" description="Core-binding (CB)" evidence="7">
    <location>
        <begin position="95"/>
        <end position="171"/>
    </location>
</feature>
<name>A0ABW3NV00_9SPHN</name>
<dbReference type="Gene3D" id="1.10.150.130">
    <property type="match status" value="1"/>
</dbReference>
<dbReference type="SUPFAM" id="SSF56349">
    <property type="entry name" value="DNA breaking-rejoining enzymes"/>
    <property type="match status" value="1"/>
</dbReference>
<dbReference type="PANTHER" id="PTHR30349:SF41">
    <property type="entry name" value="INTEGRASE_RECOMBINASE PROTEIN MJ0367-RELATED"/>
    <property type="match status" value="1"/>
</dbReference>
<accession>A0ABW3NV00</accession>
<dbReference type="InterPro" id="IPR011010">
    <property type="entry name" value="DNA_brk_join_enz"/>
</dbReference>
<evidence type="ECO:0000256" key="5">
    <source>
        <dbReference type="PROSITE-ProRule" id="PRU01248"/>
    </source>
</evidence>
<dbReference type="PANTHER" id="PTHR30349">
    <property type="entry name" value="PHAGE INTEGRASE-RELATED"/>
    <property type="match status" value="1"/>
</dbReference>
<dbReference type="InterPro" id="IPR013762">
    <property type="entry name" value="Integrase-like_cat_sf"/>
</dbReference>
<keyword evidence="3 5" id="KW-0238">DNA-binding</keyword>
<keyword evidence="4" id="KW-0233">DNA recombination</keyword>
<evidence type="ECO:0000256" key="1">
    <source>
        <dbReference type="ARBA" id="ARBA00008857"/>
    </source>
</evidence>
<dbReference type="InterPro" id="IPR050090">
    <property type="entry name" value="Tyrosine_recombinase_XerCD"/>
</dbReference>
<evidence type="ECO:0000259" key="7">
    <source>
        <dbReference type="PROSITE" id="PS51900"/>
    </source>
</evidence>
<dbReference type="InterPro" id="IPR044068">
    <property type="entry name" value="CB"/>
</dbReference>
<reference evidence="9" key="1">
    <citation type="journal article" date="2019" name="Int. J. Syst. Evol. Microbiol.">
        <title>The Global Catalogue of Microorganisms (GCM) 10K type strain sequencing project: providing services to taxonomists for standard genome sequencing and annotation.</title>
        <authorList>
            <consortium name="The Broad Institute Genomics Platform"/>
            <consortium name="The Broad Institute Genome Sequencing Center for Infectious Disease"/>
            <person name="Wu L."/>
            <person name="Ma J."/>
        </authorList>
    </citation>
    <scope>NUCLEOTIDE SEQUENCE [LARGE SCALE GENOMIC DNA]</scope>
    <source>
        <strain evidence="9">CCUG 54329</strain>
    </source>
</reference>
<organism evidence="8 9">
    <name type="scientific">Sphingobium olei</name>
    <dbReference type="NCBI Taxonomy" id="420955"/>
    <lineage>
        <taxon>Bacteria</taxon>
        <taxon>Pseudomonadati</taxon>
        <taxon>Pseudomonadota</taxon>
        <taxon>Alphaproteobacteria</taxon>
        <taxon>Sphingomonadales</taxon>
        <taxon>Sphingomonadaceae</taxon>
        <taxon>Sphingobium</taxon>
    </lineage>
</organism>
<gene>
    <name evidence="8" type="ORF">ACFQ24_04695</name>
</gene>
<evidence type="ECO:0000256" key="2">
    <source>
        <dbReference type="ARBA" id="ARBA00022908"/>
    </source>
</evidence>
<evidence type="ECO:0000313" key="9">
    <source>
        <dbReference type="Proteomes" id="UP001597203"/>
    </source>
</evidence>
<dbReference type="PROSITE" id="PS51898">
    <property type="entry name" value="TYR_RECOMBINASE"/>
    <property type="match status" value="1"/>
</dbReference>
<dbReference type="RefSeq" id="WP_380909346.1">
    <property type="nucleotide sequence ID" value="NZ_JBHTLS010000079.1"/>
</dbReference>